<name>A0A1M6PIB3_PSETH</name>
<accession>A0A1M6PIB3</accession>
<evidence type="ECO:0000256" key="1">
    <source>
        <dbReference type="SAM" id="SignalP"/>
    </source>
</evidence>
<dbReference type="OrthoDB" id="23936at2"/>
<dbReference type="SUPFAM" id="SSF53850">
    <property type="entry name" value="Periplasmic binding protein-like II"/>
    <property type="match status" value="1"/>
</dbReference>
<organism evidence="2 3">
    <name type="scientific">Pseudonocardia thermophila</name>
    <dbReference type="NCBI Taxonomy" id="1848"/>
    <lineage>
        <taxon>Bacteria</taxon>
        <taxon>Bacillati</taxon>
        <taxon>Actinomycetota</taxon>
        <taxon>Actinomycetes</taxon>
        <taxon>Pseudonocardiales</taxon>
        <taxon>Pseudonocardiaceae</taxon>
        <taxon>Pseudonocardia</taxon>
    </lineage>
</organism>
<keyword evidence="3" id="KW-1185">Reference proteome</keyword>
<dbReference type="EMBL" id="FRAP01000002">
    <property type="protein sequence ID" value="SHK07685.1"/>
    <property type="molecule type" value="Genomic_DNA"/>
</dbReference>
<dbReference type="PROSITE" id="PS51257">
    <property type="entry name" value="PROKAR_LIPOPROTEIN"/>
    <property type="match status" value="1"/>
</dbReference>
<dbReference type="AlphaFoldDB" id="A0A1M6PIB3"/>
<keyword evidence="1" id="KW-0732">Signal</keyword>
<reference evidence="2 3" key="1">
    <citation type="submission" date="2016-11" db="EMBL/GenBank/DDBJ databases">
        <authorList>
            <person name="Jaros S."/>
            <person name="Januszkiewicz K."/>
            <person name="Wedrychowicz H."/>
        </authorList>
    </citation>
    <scope>NUCLEOTIDE SEQUENCE [LARGE SCALE GENOMIC DNA]</scope>
    <source>
        <strain evidence="2 3">DSM 43832</strain>
    </source>
</reference>
<evidence type="ECO:0000313" key="2">
    <source>
        <dbReference type="EMBL" id="SHK07685.1"/>
    </source>
</evidence>
<dbReference type="InterPro" id="IPR006059">
    <property type="entry name" value="SBP"/>
</dbReference>
<gene>
    <name evidence="2" type="ORF">SAMN05443637_102286</name>
</gene>
<dbReference type="Proteomes" id="UP000184363">
    <property type="component" value="Unassembled WGS sequence"/>
</dbReference>
<protein>
    <submittedName>
        <fullName evidence="2">Carbohydrate ABC transporter substrate-binding protein, CUT1 family</fullName>
    </submittedName>
</protein>
<dbReference type="Pfam" id="PF01547">
    <property type="entry name" value="SBP_bac_1"/>
    <property type="match status" value="1"/>
</dbReference>
<proteinExistence type="predicted"/>
<dbReference type="Gene3D" id="3.40.190.10">
    <property type="entry name" value="Periplasmic binding protein-like II"/>
    <property type="match status" value="1"/>
</dbReference>
<sequence length="434" mass="45757">MRVTQPTRRAFLGGLLTTPLLAACAGFDTSGAASPGTVGFLSTQFAPVEERQRYEQVLSRLPVPVAYNPVDAGVFRTTIDSQTAAGQVQVGMVGGLHGDLAPIAEHLADVESLLADLAPAGFAPELVQLARFGGGAAKYVPWMQATYVLAVHQRALEWLPPGVDPEALDYDGFLRWMQAGAAGNGAPIFGLPAGPRGLHHRFHQGYLLPSFTGGQITAFTSADAVGAWEYLRELWQVTAPASTNYAFMQEPLARGEVLVAWDHVARLIGAVGDRPADWLMVPAPRGPKGLGYMLIVAGVGLPVGGPEREKAEIAVRGMASAPMQIETLRNNAFFPVTSIELPADLPAGVALEARAVKAQNSADDAVLALPPVGVGAHDGQVSQVFKDCFTQICLDGRPARQVVDAQARVLSGLLAELNVPCWAPDPPNAVCEVG</sequence>
<feature type="chain" id="PRO_5038683976" evidence="1">
    <location>
        <begin position="23"/>
        <end position="434"/>
    </location>
</feature>
<dbReference type="RefSeq" id="WP_073455411.1">
    <property type="nucleotide sequence ID" value="NZ_CALGVN010000036.1"/>
</dbReference>
<dbReference type="STRING" id="1848.SAMN05443637_102286"/>
<evidence type="ECO:0000313" key="3">
    <source>
        <dbReference type="Proteomes" id="UP000184363"/>
    </source>
</evidence>
<feature type="signal peptide" evidence="1">
    <location>
        <begin position="1"/>
        <end position="22"/>
    </location>
</feature>